<evidence type="ECO:0000259" key="13">
    <source>
        <dbReference type="SMART" id="SM01217"/>
    </source>
</evidence>
<keyword evidence="5 14" id="KW-0378">Hydrolase</keyword>
<dbReference type="PANTHER" id="PTHR42715">
    <property type="entry name" value="BETA-GLUCOSIDASE"/>
    <property type="match status" value="1"/>
</dbReference>
<evidence type="ECO:0000256" key="12">
    <source>
        <dbReference type="SAM" id="SignalP"/>
    </source>
</evidence>
<keyword evidence="8" id="KW-0119">Carbohydrate metabolism</keyword>
<evidence type="ECO:0000256" key="2">
    <source>
        <dbReference type="ARBA" id="ARBA00004987"/>
    </source>
</evidence>
<dbReference type="Pfam" id="PF01915">
    <property type="entry name" value="Glyco_hydro_3_C"/>
    <property type="match status" value="1"/>
</dbReference>
<reference evidence="15" key="1">
    <citation type="journal article" date="2014" name="Proc. Natl. Acad. Sci. U.S.A.">
        <title>Extensive sampling of basidiomycete genomes demonstrates inadequacy of the white-rot/brown-rot paradigm for wood decay fungi.</title>
        <authorList>
            <person name="Riley R."/>
            <person name="Salamov A.A."/>
            <person name="Brown D.W."/>
            <person name="Nagy L.G."/>
            <person name="Floudas D."/>
            <person name="Held B.W."/>
            <person name="Levasseur A."/>
            <person name="Lombard V."/>
            <person name="Morin E."/>
            <person name="Otillar R."/>
            <person name="Lindquist E.A."/>
            <person name="Sun H."/>
            <person name="LaButti K.M."/>
            <person name="Schmutz J."/>
            <person name="Jabbour D."/>
            <person name="Luo H."/>
            <person name="Baker S.E."/>
            <person name="Pisabarro A.G."/>
            <person name="Walton J.D."/>
            <person name="Blanchette R.A."/>
            <person name="Henrissat B."/>
            <person name="Martin F."/>
            <person name="Cullen D."/>
            <person name="Hibbett D.S."/>
            <person name="Grigoriev I.V."/>
        </authorList>
    </citation>
    <scope>NUCLEOTIDE SEQUENCE [LARGE SCALE GENOMIC DNA]</scope>
    <source>
        <strain evidence="15">MUCL 33604</strain>
    </source>
</reference>
<dbReference type="FunFam" id="3.40.50.1700:FF:000003">
    <property type="entry name" value="Probable beta-glucosidase"/>
    <property type="match status" value="1"/>
</dbReference>
<dbReference type="InterPro" id="IPR013783">
    <property type="entry name" value="Ig-like_fold"/>
</dbReference>
<dbReference type="Pfam" id="PF00933">
    <property type="entry name" value="Glyco_hydro_3"/>
    <property type="match status" value="1"/>
</dbReference>
<feature type="domain" description="Fibronectin type III-like" evidence="13">
    <location>
        <begin position="749"/>
        <end position="818"/>
    </location>
</feature>
<evidence type="ECO:0000256" key="8">
    <source>
        <dbReference type="ARBA" id="ARBA00023277"/>
    </source>
</evidence>
<dbReference type="Proteomes" id="UP000027265">
    <property type="component" value="Unassembled WGS sequence"/>
</dbReference>
<dbReference type="InterPro" id="IPR026891">
    <property type="entry name" value="Fn3-like"/>
</dbReference>
<dbReference type="OrthoDB" id="416222at2759"/>
<dbReference type="PRINTS" id="PR00133">
    <property type="entry name" value="GLHYDRLASE3"/>
</dbReference>
<keyword evidence="9" id="KW-0326">Glycosidase</keyword>
<feature type="compositionally biased region" description="Low complexity" evidence="11">
    <location>
        <begin position="21"/>
        <end position="38"/>
    </location>
</feature>
<keyword evidence="12" id="KW-0732">Signal</keyword>
<evidence type="ECO:0000313" key="14">
    <source>
        <dbReference type="EMBL" id="KDQ52333.1"/>
    </source>
</evidence>
<comment type="similarity">
    <text evidence="3">Belongs to the glycosyl hydrolase 3 family.</text>
</comment>
<dbReference type="SMART" id="SM01217">
    <property type="entry name" value="Fn3_like"/>
    <property type="match status" value="1"/>
</dbReference>
<dbReference type="InterPro" id="IPR050288">
    <property type="entry name" value="Cellulose_deg_GH3"/>
</dbReference>
<evidence type="ECO:0000256" key="5">
    <source>
        <dbReference type="ARBA" id="ARBA00022801"/>
    </source>
</evidence>
<evidence type="ECO:0000256" key="11">
    <source>
        <dbReference type="SAM" id="MobiDB-lite"/>
    </source>
</evidence>
<keyword evidence="10" id="KW-0624">Polysaccharide degradation</keyword>
<keyword evidence="15" id="KW-1185">Reference proteome</keyword>
<dbReference type="SUPFAM" id="SSF51445">
    <property type="entry name" value="(Trans)glycosidases"/>
    <property type="match status" value="1"/>
</dbReference>
<dbReference type="InterPro" id="IPR036881">
    <property type="entry name" value="Glyco_hydro_3_C_sf"/>
</dbReference>
<feature type="signal peptide" evidence="12">
    <location>
        <begin position="1"/>
        <end position="19"/>
    </location>
</feature>
<gene>
    <name evidence="14" type="ORF">JAAARDRAFT_198251</name>
</gene>
<feature type="chain" id="PRO_5001643030" description="beta-glucosidase" evidence="12">
    <location>
        <begin position="20"/>
        <end position="829"/>
    </location>
</feature>
<sequence length="829" mass="88984">MFPSKSLFVAAVLFVSANAQSSGSSTTSTTTTSSTTSTIPPTETGRITLPISSYPFTRFPTPSGPPPITGVFPSASPLDPPAVSSDPTIVPDFGPAWAEAWSKAQAFVSTLSMDGKVNLVTGVFLESILCVGNIAAISGNGTYFPGLCLQDSPLGVRFTDFVTAFPAGINAAATWNRELIRHRGVYMGAGHKGKGVNVALGPMINMGRNPEGGRNWEGFGADPFLSGVAAYETVLGMQSSGVQACAKHYINFEEAWYLTEESSNVDDRTEHEIYLQPFLKSVMAGVASVMCSYNLINDTYACENDRTLNQILKTEFGFQGYVMSDWSATMSTLSAVAGLDMTMPGDITMDSNNSYFGANLTAFVNNGTIAASRLDDMATRIVAGWYFLQQDQPGYPNVSFNSYDALDSHNLHIDVQDDHYELVRQMGASSTVLLKNNGVLPLKNIRSYSIVGSDAGPGLLGPNGYTDRSGDDGVLAMGWGSGTTQFPYLITPLEAIQARARVNRSSVNWFLNDFDYTGVQSTVAEQDVAIVFVNADSGEGYITVAGNYGDRNNLTAWHGGDQLILAVASANNNTIVVTHSVGPLIIEPWVDHPNVTAILWAGIAGQEVGNAIADVLFGDWNPSGRLPYTIAKNASDYPSEPIHGGGPTSILKIDYSEGLFVDYRWFDAMNITPRYEFGYGLSYSTFEYSNLCITPVANVDSYDAGAITNWEAGLPSLWGVGSSTAFWLHTPAYTITFDLTNTGVYYGGEIPQLYVHFPTDSGEPPSVLKGFTNANLSPGETQSVTISVSRYDLSIWDIGAQSWVKPNGTITFTVGASSRDGRLYGTVPV</sequence>
<dbReference type="EMBL" id="KL197740">
    <property type="protein sequence ID" value="KDQ52333.1"/>
    <property type="molecule type" value="Genomic_DNA"/>
</dbReference>
<accession>A0A067PBN4</accession>
<dbReference type="InterPro" id="IPR017853">
    <property type="entry name" value="GH"/>
</dbReference>
<dbReference type="Gene3D" id="3.40.50.1700">
    <property type="entry name" value="Glycoside hydrolase family 3 C-terminal domain"/>
    <property type="match status" value="1"/>
</dbReference>
<dbReference type="AlphaFoldDB" id="A0A067PBN4"/>
<evidence type="ECO:0000256" key="1">
    <source>
        <dbReference type="ARBA" id="ARBA00000448"/>
    </source>
</evidence>
<dbReference type="STRING" id="933084.A0A067PBN4"/>
<dbReference type="InterPro" id="IPR001764">
    <property type="entry name" value="Glyco_hydro_3_N"/>
</dbReference>
<dbReference type="InParanoid" id="A0A067PBN4"/>
<dbReference type="SUPFAM" id="SSF52279">
    <property type="entry name" value="Beta-D-glucan exohydrolase, C-terminal domain"/>
    <property type="match status" value="1"/>
</dbReference>
<evidence type="ECO:0000256" key="6">
    <source>
        <dbReference type="ARBA" id="ARBA00023001"/>
    </source>
</evidence>
<protein>
    <recommendedName>
        <fullName evidence="4">beta-glucosidase</fullName>
        <ecNumber evidence="4">3.2.1.21</ecNumber>
    </recommendedName>
</protein>
<dbReference type="HOGENOM" id="CLU_004542_2_3_1"/>
<dbReference type="GO" id="GO:0030245">
    <property type="term" value="P:cellulose catabolic process"/>
    <property type="evidence" value="ECO:0007669"/>
    <property type="project" value="UniProtKB-KW"/>
</dbReference>
<evidence type="ECO:0000256" key="10">
    <source>
        <dbReference type="ARBA" id="ARBA00023326"/>
    </source>
</evidence>
<keyword evidence="6" id="KW-0136">Cellulose degradation</keyword>
<keyword evidence="7" id="KW-0325">Glycoprotein</keyword>
<evidence type="ECO:0000256" key="4">
    <source>
        <dbReference type="ARBA" id="ARBA00012744"/>
    </source>
</evidence>
<evidence type="ECO:0000256" key="9">
    <source>
        <dbReference type="ARBA" id="ARBA00023295"/>
    </source>
</evidence>
<dbReference type="InterPro" id="IPR002772">
    <property type="entry name" value="Glyco_hydro_3_C"/>
</dbReference>
<organism evidence="14 15">
    <name type="scientific">Jaapia argillacea MUCL 33604</name>
    <dbReference type="NCBI Taxonomy" id="933084"/>
    <lineage>
        <taxon>Eukaryota</taxon>
        <taxon>Fungi</taxon>
        <taxon>Dikarya</taxon>
        <taxon>Basidiomycota</taxon>
        <taxon>Agaricomycotina</taxon>
        <taxon>Agaricomycetes</taxon>
        <taxon>Agaricomycetidae</taxon>
        <taxon>Jaapiales</taxon>
        <taxon>Jaapiaceae</taxon>
        <taxon>Jaapia</taxon>
    </lineage>
</organism>
<feature type="region of interest" description="Disordered" evidence="11">
    <location>
        <begin position="21"/>
        <end position="47"/>
    </location>
</feature>
<evidence type="ECO:0000313" key="15">
    <source>
        <dbReference type="Proteomes" id="UP000027265"/>
    </source>
</evidence>
<dbReference type="Pfam" id="PF14310">
    <property type="entry name" value="Fn3-like"/>
    <property type="match status" value="1"/>
</dbReference>
<dbReference type="PANTHER" id="PTHR42715:SF2">
    <property type="entry name" value="BETA-GLUCOSIDASE F-RELATED"/>
    <property type="match status" value="1"/>
</dbReference>
<dbReference type="FunFam" id="3.20.20.300:FF:000002">
    <property type="entry name" value="Probable beta-glucosidase"/>
    <property type="match status" value="1"/>
</dbReference>
<proteinExistence type="inferred from homology"/>
<dbReference type="InterPro" id="IPR036962">
    <property type="entry name" value="Glyco_hydro_3_N_sf"/>
</dbReference>
<comment type="catalytic activity">
    <reaction evidence="1">
        <text>Hydrolysis of terminal, non-reducing beta-D-glucosyl residues with release of beta-D-glucose.</text>
        <dbReference type="EC" id="3.2.1.21"/>
    </reaction>
</comment>
<dbReference type="Gene3D" id="3.20.20.300">
    <property type="entry name" value="Glycoside hydrolase, family 3, N-terminal domain"/>
    <property type="match status" value="1"/>
</dbReference>
<name>A0A067PBN4_9AGAM</name>
<dbReference type="Gene3D" id="2.60.40.10">
    <property type="entry name" value="Immunoglobulins"/>
    <property type="match status" value="1"/>
</dbReference>
<comment type="pathway">
    <text evidence="2">Glycan metabolism; cellulose degradation.</text>
</comment>
<evidence type="ECO:0000256" key="3">
    <source>
        <dbReference type="ARBA" id="ARBA00005336"/>
    </source>
</evidence>
<evidence type="ECO:0000256" key="7">
    <source>
        <dbReference type="ARBA" id="ARBA00023180"/>
    </source>
</evidence>
<dbReference type="GO" id="GO:0008422">
    <property type="term" value="F:beta-glucosidase activity"/>
    <property type="evidence" value="ECO:0007669"/>
    <property type="project" value="UniProtKB-EC"/>
</dbReference>
<dbReference type="EC" id="3.2.1.21" evidence="4"/>